<comment type="caution">
    <text evidence="1">The sequence shown here is derived from an EMBL/GenBank/DDBJ whole genome shotgun (WGS) entry which is preliminary data.</text>
</comment>
<dbReference type="AlphaFoldDB" id="A0A6V7VXB9"/>
<reference evidence="1 2" key="1">
    <citation type="submission" date="2020-08" db="EMBL/GenBank/DDBJ databases">
        <authorList>
            <person name="Koutsovoulos G."/>
            <person name="Danchin GJ E."/>
        </authorList>
    </citation>
    <scope>NUCLEOTIDE SEQUENCE [LARGE SCALE GENOMIC DNA]</scope>
</reference>
<protein>
    <submittedName>
        <fullName evidence="1">Uncharacterized protein</fullName>
    </submittedName>
</protein>
<accession>A0A6V7VXB9</accession>
<dbReference type="Proteomes" id="UP000580250">
    <property type="component" value="Unassembled WGS sequence"/>
</dbReference>
<gene>
    <name evidence="1" type="ORF">MENT_LOCUS31423</name>
</gene>
<dbReference type="EMBL" id="CAJEWN010000343">
    <property type="protein sequence ID" value="CAD2179422.1"/>
    <property type="molecule type" value="Genomic_DNA"/>
</dbReference>
<evidence type="ECO:0000313" key="2">
    <source>
        <dbReference type="Proteomes" id="UP000580250"/>
    </source>
</evidence>
<evidence type="ECO:0000313" key="1">
    <source>
        <dbReference type="EMBL" id="CAD2179422.1"/>
    </source>
</evidence>
<proteinExistence type="predicted"/>
<name>A0A6V7VXB9_MELEN</name>
<sequence length="53" mass="6202">MDWHKCTFVEVNGLYLLNYMFTNFFSTCMCSWTTTFCFATVKNILEAHFDTAG</sequence>
<organism evidence="1 2">
    <name type="scientific">Meloidogyne enterolobii</name>
    <name type="common">Root-knot nematode worm</name>
    <name type="synonym">Meloidogyne mayaguensis</name>
    <dbReference type="NCBI Taxonomy" id="390850"/>
    <lineage>
        <taxon>Eukaryota</taxon>
        <taxon>Metazoa</taxon>
        <taxon>Ecdysozoa</taxon>
        <taxon>Nematoda</taxon>
        <taxon>Chromadorea</taxon>
        <taxon>Rhabditida</taxon>
        <taxon>Tylenchina</taxon>
        <taxon>Tylenchomorpha</taxon>
        <taxon>Tylenchoidea</taxon>
        <taxon>Meloidogynidae</taxon>
        <taxon>Meloidogyninae</taxon>
        <taxon>Meloidogyne</taxon>
    </lineage>
</organism>